<reference evidence="9" key="1">
    <citation type="journal article" date="2014" name="Genome Biol. Evol.">
        <title>Pangenome evidence for extensive interdomain horizontal transfer affecting lineage core and shell genes in uncultured planktonic thaumarchaeota and euryarchaeota.</title>
        <authorList>
            <person name="Deschamps P."/>
            <person name="Zivanovic Y."/>
            <person name="Moreira D."/>
            <person name="Rodriguez-Valera F."/>
            <person name="Lopez-Garcia P."/>
        </authorList>
    </citation>
    <scope>NUCLEOTIDE SEQUENCE</scope>
</reference>
<keyword evidence="1" id="KW-0963">Cytoplasm</keyword>
<keyword evidence="7" id="KW-0501">Molybdenum cofactor biosynthesis</keyword>
<evidence type="ECO:0000256" key="1">
    <source>
        <dbReference type="ARBA" id="ARBA00022490"/>
    </source>
</evidence>
<dbReference type="PANTHER" id="PTHR19136">
    <property type="entry name" value="MOLYBDENUM COFACTOR GUANYLYLTRANSFERASE"/>
    <property type="match status" value="1"/>
</dbReference>
<dbReference type="EMBL" id="KF900568">
    <property type="protein sequence ID" value="AIE99642.1"/>
    <property type="molecule type" value="Genomic_DNA"/>
</dbReference>
<keyword evidence="9" id="KW-0548">Nucleotidyltransferase</keyword>
<dbReference type="GO" id="GO:0006777">
    <property type="term" value="P:Mo-molybdopterin cofactor biosynthetic process"/>
    <property type="evidence" value="ECO:0007669"/>
    <property type="project" value="UniProtKB-KW"/>
</dbReference>
<dbReference type="PANTHER" id="PTHR19136:SF81">
    <property type="entry name" value="MOLYBDENUM COFACTOR GUANYLYLTRANSFERASE"/>
    <property type="match status" value="1"/>
</dbReference>
<organism evidence="9">
    <name type="scientific">uncultured marine group II/III euryarchaeote KM3_115_A12</name>
    <dbReference type="NCBI Taxonomy" id="1457854"/>
    <lineage>
        <taxon>Archaea</taxon>
        <taxon>Methanobacteriati</taxon>
        <taxon>Methanobacteriota</taxon>
        <taxon>environmental samples</taxon>
    </lineage>
</organism>
<dbReference type="SUPFAM" id="SSF53448">
    <property type="entry name" value="Nucleotide-diphospho-sugar transferases"/>
    <property type="match status" value="1"/>
</dbReference>
<dbReference type="Gene3D" id="3.90.550.10">
    <property type="entry name" value="Spore Coat Polysaccharide Biosynthesis Protein SpsA, Chain A"/>
    <property type="match status" value="1"/>
</dbReference>
<keyword evidence="2 9" id="KW-0808">Transferase</keyword>
<accession>A0A075GD52</accession>
<sequence>MAAPAVILAGGASTRMGQEKATMLVDGVTMVVRVAHALRDAGCSPLLISVRDVEQRSRLAGILSHLADVEFVLDDSPHRGSRHGLITALHRCVDNNWLRVQLTPCDVPWLDNRLVSILWSNFPNVGCRLVLPRSAPPGSTGADGLEPLLAAVEPVALLAAFTDADNDARLVDVMRRLPHRVVSEDEWQNAGIKPECFLNVNQMKDFRQSPLGH</sequence>
<evidence type="ECO:0000256" key="2">
    <source>
        <dbReference type="ARBA" id="ARBA00022679"/>
    </source>
</evidence>
<dbReference type="GO" id="GO:0046872">
    <property type="term" value="F:metal ion binding"/>
    <property type="evidence" value="ECO:0007669"/>
    <property type="project" value="UniProtKB-KW"/>
</dbReference>
<evidence type="ECO:0000256" key="5">
    <source>
        <dbReference type="ARBA" id="ARBA00022842"/>
    </source>
</evidence>
<evidence type="ECO:0000259" key="8">
    <source>
        <dbReference type="Pfam" id="PF12804"/>
    </source>
</evidence>
<feature type="domain" description="MobA-like NTP transferase" evidence="8">
    <location>
        <begin position="5"/>
        <end position="177"/>
    </location>
</feature>
<dbReference type="GO" id="GO:0005525">
    <property type="term" value="F:GTP binding"/>
    <property type="evidence" value="ECO:0007669"/>
    <property type="project" value="UniProtKB-KW"/>
</dbReference>
<dbReference type="AlphaFoldDB" id="A0A075GD52"/>
<evidence type="ECO:0000256" key="6">
    <source>
        <dbReference type="ARBA" id="ARBA00023134"/>
    </source>
</evidence>
<keyword evidence="3" id="KW-0479">Metal-binding</keyword>
<dbReference type="GO" id="GO:0061603">
    <property type="term" value="F:molybdenum cofactor guanylyltransferase activity"/>
    <property type="evidence" value="ECO:0007669"/>
    <property type="project" value="UniProtKB-EC"/>
</dbReference>
<proteinExistence type="predicted"/>
<keyword evidence="5" id="KW-0460">Magnesium</keyword>
<evidence type="ECO:0000256" key="4">
    <source>
        <dbReference type="ARBA" id="ARBA00022741"/>
    </source>
</evidence>
<protein>
    <submittedName>
        <fullName evidence="9">Molybdopterin-guanine dinucleotide biosynthesis protein A (MobA)</fullName>
        <ecNumber evidence="9">2.7.7.77</ecNumber>
    </submittedName>
</protein>
<dbReference type="CDD" id="cd02503">
    <property type="entry name" value="MobA"/>
    <property type="match status" value="1"/>
</dbReference>
<dbReference type="Pfam" id="PF12804">
    <property type="entry name" value="NTP_transf_3"/>
    <property type="match status" value="1"/>
</dbReference>
<dbReference type="EC" id="2.7.7.77" evidence="9"/>
<gene>
    <name evidence="9" type="primary">mobA</name>
</gene>
<name>A0A075GD52_9EURY</name>
<dbReference type="InterPro" id="IPR025877">
    <property type="entry name" value="MobA-like_NTP_Trfase"/>
</dbReference>
<keyword evidence="4" id="KW-0547">Nucleotide-binding</keyword>
<evidence type="ECO:0000313" key="9">
    <source>
        <dbReference type="EMBL" id="AIE99642.1"/>
    </source>
</evidence>
<dbReference type="InterPro" id="IPR029044">
    <property type="entry name" value="Nucleotide-diphossugar_trans"/>
</dbReference>
<evidence type="ECO:0000256" key="3">
    <source>
        <dbReference type="ARBA" id="ARBA00022723"/>
    </source>
</evidence>
<evidence type="ECO:0000256" key="7">
    <source>
        <dbReference type="ARBA" id="ARBA00023150"/>
    </source>
</evidence>
<dbReference type="InterPro" id="IPR013482">
    <property type="entry name" value="Molybde_CF_guanTrfase"/>
</dbReference>
<keyword evidence="6" id="KW-0342">GTP-binding</keyword>